<keyword evidence="2" id="KW-1185">Reference proteome</keyword>
<organism evidence="3">
    <name type="scientific">Onchocerca flexuosa</name>
    <dbReference type="NCBI Taxonomy" id="387005"/>
    <lineage>
        <taxon>Eukaryota</taxon>
        <taxon>Metazoa</taxon>
        <taxon>Ecdysozoa</taxon>
        <taxon>Nematoda</taxon>
        <taxon>Chromadorea</taxon>
        <taxon>Rhabditida</taxon>
        <taxon>Spirurina</taxon>
        <taxon>Spiruromorpha</taxon>
        <taxon>Filarioidea</taxon>
        <taxon>Onchocercidae</taxon>
        <taxon>Onchocerca</taxon>
    </lineage>
</organism>
<protein>
    <submittedName>
        <fullName evidence="3">Secreted protein</fullName>
    </submittedName>
</protein>
<evidence type="ECO:0000313" key="3">
    <source>
        <dbReference type="WBParaSite" id="OFLC_0001236801-mRNA-1"/>
    </source>
</evidence>
<proteinExistence type="predicted"/>
<dbReference type="WBParaSite" id="OFLC_0001236801-mRNA-1">
    <property type="protein sequence ID" value="OFLC_0001236801-mRNA-1"/>
    <property type="gene ID" value="OFLC_0001236801"/>
</dbReference>
<dbReference type="Proteomes" id="UP000267606">
    <property type="component" value="Unassembled WGS sequence"/>
</dbReference>
<gene>
    <name evidence="1" type="ORF">OFLC_LOCUS12367</name>
</gene>
<dbReference type="AlphaFoldDB" id="A0A183HY05"/>
<dbReference type="EMBL" id="UZAJ01039831">
    <property type="protein sequence ID" value="VDP11170.1"/>
    <property type="molecule type" value="Genomic_DNA"/>
</dbReference>
<evidence type="ECO:0000313" key="2">
    <source>
        <dbReference type="Proteomes" id="UP000267606"/>
    </source>
</evidence>
<sequence length="70" mass="7795">MLLSVFSSFTIPNALTEGTKGRYTTLQAVNRYVGEDRSQDEPHHCLAIRPSVGQTIFLPIPFQTKVLSES</sequence>
<name>A0A183HY05_9BILA</name>
<reference evidence="3" key="1">
    <citation type="submission" date="2016-06" db="UniProtKB">
        <authorList>
            <consortium name="WormBaseParasite"/>
        </authorList>
    </citation>
    <scope>IDENTIFICATION</scope>
</reference>
<reference evidence="1 2" key="2">
    <citation type="submission" date="2018-11" db="EMBL/GenBank/DDBJ databases">
        <authorList>
            <consortium name="Pathogen Informatics"/>
        </authorList>
    </citation>
    <scope>NUCLEOTIDE SEQUENCE [LARGE SCALE GENOMIC DNA]</scope>
</reference>
<accession>A0A183HY05</accession>
<evidence type="ECO:0000313" key="1">
    <source>
        <dbReference type="EMBL" id="VDP11170.1"/>
    </source>
</evidence>